<evidence type="ECO:0000313" key="10">
    <source>
        <dbReference type="Proteomes" id="UP000708208"/>
    </source>
</evidence>
<keyword evidence="5" id="KW-0560">Oxidoreductase</keyword>
<feature type="region of interest" description="Disordered" evidence="7">
    <location>
        <begin position="263"/>
        <end position="282"/>
    </location>
</feature>
<dbReference type="OrthoDB" id="1055148at2759"/>
<keyword evidence="10" id="KW-1185">Reference proteome</keyword>
<dbReference type="GO" id="GO:0006805">
    <property type="term" value="P:xenobiotic metabolic process"/>
    <property type="evidence" value="ECO:0007669"/>
    <property type="project" value="TreeGrafter"/>
</dbReference>
<comment type="cofactor">
    <cofactor evidence="1">
        <name>heme</name>
        <dbReference type="ChEBI" id="CHEBI:30413"/>
    </cofactor>
</comment>
<evidence type="ECO:0000256" key="5">
    <source>
        <dbReference type="ARBA" id="ARBA00023002"/>
    </source>
</evidence>
<dbReference type="GO" id="GO:0005737">
    <property type="term" value="C:cytoplasm"/>
    <property type="evidence" value="ECO:0007669"/>
    <property type="project" value="TreeGrafter"/>
</dbReference>
<evidence type="ECO:0000256" key="7">
    <source>
        <dbReference type="SAM" id="MobiDB-lite"/>
    </source>
</evidence>
<keyword evidence="3" id="KW-0349">Heme</keyword>
<feature type="chain" id="PRO_5035239096" description="Cytochrome P450" evidence="8">
    <location>
        <begin position="21"/>
        <end position="282"/>
    </location>
</feature>
<feature type="signal peptide" evidence="8">
    <location>
        <begin position="1"/>
        <end position="20"/>
    </location>
</feature>
<gene>
    <name evidence="9" type="ORF">AFUS01_LOCUS9558</name>
</gene>
<accession>A0A8J2NVU6</accession>
<evidence type="ECO:0000256" key="4">
    <source>
        <dbReference type="ARBA" id="ARBA00022723"/>
    </source>
</evidence>
<evidence type="ECO:0000256" key="1">
    <source>
        <dbReference type="ARBA" id="ARBA00001971"/>
    </source>
</evidence>
<evidence type="ECO:0000256" key="6">
    <source>
        <dbReference type="ARBA" id="ARBA00023004"/>
    </source>
</evidence>
<evidence type="ECO:0000256" key="2">
    <source>
        <dbReference type="ARBA" id="ARBA00010617"/>
    </source>
</evidence>
<organism evidence="9 10">
    <name type="scientific">Allacma fusca</name>
    <dbReference type="NCBI Taxonomy" id="39272"/>
    <lineage>
        <taxon>Eukaryota</taxon>
        <taxon>Metazoa</taxon>
        <taxon>Ecdysozoa</taxon>
        <taxon>Arthropoda</taxon>
        <taxon>Hexapoda</taxon>
        <taxon>Collembola</taxon>
        <taxon>Symphypleona</taxon>
        <taxon>Sminthuridae</taxon>
        <taxon>Allacma</taxon>
    </lineage>
</organism>
<dbReference type="GO" id="GO:0020037">
    <property type="term" value="F:heme binding"/>
    <property type="evidence" value="ECO:0007669"/>
    <property type="project" value="InterPro"/>
</dbReference>
<evidence type="ECO:0000313" key="9">
    <source>
        <dbReference type="EMBL" id="CAG7720272.1"/>
    </source>
</evidence>
<dbReference type="GO" id="GO:0008395">
    <property type="term" value="F:steroid hydroxylase activity"/>
    <property type="evidence" value="ECO:0007669"/>
    <property type="project" value="TreeGrafter"/>
</dbReference>
<dbReference type="GO" id="GO:0006082">
    <property type="term" value="P:organic acid metabolic process"/>
    <property type="evidence" value="ECO:0007669"/>
    <property type="project" value="TreeGrafter"/>
</dbReference>
<dbReference type="EMBL" id="CAJVCH010069122">
    <property type="protein sequence ID" value="CAG7720272.1"/>
    <property type="molecule type" value="Genomic_DNA"/>
</dbReference>
<evidence type="ECO:0000256" key="8">
    <source>
        <dbReference type="SAM" id="SignalP"/>
    </source>
</evidence>
<dbReference type="PANTHER" id="PTHR24300:SF376">
    <property type="entry name" value="CYTOCHROME P450 15A1"/>
    <property type="match status" value="1"/>
</dbReference>
<dbReference type="AlphaFoldDB" id="A0A8J2NVU6"/>
<evidence type="ECO:0000256" key="3">
    <source>
        <dbReference type="ARBA" id="ARBA00022617"/>
    </source>
</evidence>
<dbReference type="PANTHER" id="PTHR24300">
    <property type="entry name" value="CYTOCHROME P450 508A4-RELATED"/>
    <property type="match status" value="1"/>
</dbReference>
<dbReference type="Proteomes" id="UP000708208">
    <property type="component" value="Unassembled WGS sequence"/>
</dbReference>
<protein>
    <recommendedName>
        <fullName evidence="11">Cytochrome P450</fullName>
    </recommendedName>
</protein>
<keyword evidence="4" id="KW-0479">Metal-binding</keyword>
<comment type="similarity">
    <text evidence="2">Belongs to the cytochrome P450 family.</text>
</comment>
<evidence type="ECO:0008006" key="11">
    <source>
        <dbReference type="Google" id="ProtNLM"/>
    </source>
</evidence>
<dbReference type="InterPro" id="IPR050182">
    <property type="entry name" value="Cytochrome_P450_fam2"/>
</dbReference>
<proteinExistence type="inferred from homology"/>
<dbReference type="Pfam" id="PF00067">
    <property type="entry name" value="p450"/>
    <property type="match status" value="1"/>
</dbReference>
<dbReference type="InterPro" id="IPR001128">
    <property type="entry name" value="Cyt_P450"/>
</dbReference>
<name>A0A8J2NVU6_9HEXA</name>
<keyword evidence="6" id="KW-0408">Iron</keyword>
<feature type="non-terminal residue" evidence="9">
    <location>
        <position position="282"/>
    </location>
</feature>
<dbReference type="GO" id="GO:0005506">
    <property type="term" value="F:iron ion binding"/>
    <property type="evidence" value="ECO:0007669"/>
    <property type="project" value="InterPro"/>
</dbReference>
<reference evidence="9" key="1">
    <citation type="submission" date="2021-06" db="EMBL/GenBank/DDBJ databases">
        <authorList>
            <person name="Hodson N. C."/>
            <person name="Mongue J. A."/>
            <person name="Jaron S. K."/>
        </authorList>
    </citation>
    <scope>NUCLEOTIDE SEQUENCE</scope>
</reference>
<sequence length="282" mass="32089">MILELVAFVVLLFVVWNLSSRPKNFPPGPWGFPLLGHLPLLGPKSHETLIKWKKSYGPIIGIWFGSYRTVVIQDTKLIKEALNLNTFSGRPPLNFTTARSDGVAKGVVFTDGQEWTEQRRFALRNLRDFGFGTKTMEAKVQEEVTALLGRLEANEGKPMEVQNVFNAAMVNALWSIMFGERLDPEDPEVRDIVTRITANFRNISVFASLAIFMPWINKISPTLSGYIKMMEEATPLNNFINKKIDQHNANYIPEQPRDYVDAYTDEVRKTKDPNSSFHPERG</sequence>
<comment type="caution">
    <text evidence="9">The sequence shown here is derived from an EMBL/GenBank/DDBJ whole genome shotgun (WGS) entry which is preliminary data.</text>
</comment>
<keyword evidence="8" id="KW-0732">Signal</keyword>
<dbReference type="GO" id="GO:0016712">
    <property type="term" value="F:oxidoreductase activity, acting on paired donors, with incorporation or reduction of molecular oxygen, reduced flavin or flavoprotein as one donor, and incorporation of one atom of oxygen"/>
    <property type="evidence" value="ECO:0007669"/>
    <property type="project" value="TreeGrafter"/>
</dbReference>